<evidence type="ECO:0000256" key="1">
    <source>
        <dbReference type="SAM" id="MobiDB-lite"/>
    </source>
</evidence>
<proteinExistence type="predicted"/>
<evidence type="ECO:0000256" key="2">
    <source>
        <dbReference type="SAM" id="Phobius"/>
    </source>
</evidence>
<dbReference type="EMBL" id="OP429138">
    <property type="protein sequence ID" value="WEG71241.1"/>
    <property type="molecule type" value="Genomic_DNA"/>
</dbReference>
<gene>
    <name evidence="4" type="primary">m162</name>
</gene>
<feature type="region of interest" description="Disordered" evidence="1">
    <location>
        <begin position="144"/>
        <end position="179"/>
    </location>
</feature>
<sequence>MTYTGMRLLWLLCLPPVPVSSQLTPTPPIDAASALPSPATEPTPGPAARDSATSPDAGADQTHIATSLLVTFASSPSTAASTAFPTTETANITYRTSPAGYGESTALGVSLSMLVLSLALSLLLAVLYAHGIFNQLQRRRWSLGSRKASRPPPLPPRRPESRDSDTLQDFRTPLTESSE</sequence>
<keyword evidence="2" id="KW-0812">Transmembrane</keyword>
<evidence type="ECO:0000313" key="4">
    <source>
        <dbReference type="EMBL" id="WEG69013.1"/>
    </source>
</evidence>
<evidence type="ECO:0000313" key="3">
    <source>
        <dbReference type="EMBL" id="WEG68877.1"/>
    </source>
</evidence>
<organism evidence="4">
    <name type="scientific">Mastomys natalensis cytomegalovirus 1</name>
    <dbReference type="NCBI Taxonomy" id="2973541"/>
    <lineage>
        <taxon>Viruses</taxon>
        <taxon>Duplodnaviria</taxon>
        <taxon>Heunggongvirae</taxon>
        <taxon>Peploviricota</taxon>
        <taxon>Herviviricetes</taxon>
        <taxon>Herpesvirales</taxon>
        <taxon>Orthoherpesviridae</taxon>
        <taxon>Betaherpesvirinae</taxon>
        <taxon>Muromegalovirus</taxon>
    </lineage>
</organism>
<dbReference type="EMBL" id="OP429121">
    <property type="protein sequence ID" value="WEG68877.1"/>
    <property type="molecule type" value="Genomic_DNA"/>
</dbReference>
<protein>
    <submittedName>
        <fullName evidence="4">Membrane protein m162</fullName>
    </submittedName>
</protein>
<feature type="transmembrane region" description="Helical" evidence="2">
    <location>
        <begin position="111"/>
        <end position="133"/>
    </location>
</feature>
<reference evidence="4" key="2">
    <citation type="submission" date="2023-06" db="EMBL/GenBank/DDBJ databases">
        <title>Isolation and genome sequencing of cytomegaloviruses from Natal multimammate mice (Mastomys natalensis).</title>
        <authorList>
            <person name="Jarvis M.A."/>
            <person name="Davison A.J."/>
        </authorList>
    </citation>
    <scope>NUCLEOTIDE SEQUENCE</scope>
    <source>
        <strain evidence="3">Mnat29</strain>
        <strain evidence="4">Mnat36</strain>
    </source>
</reference>
<dbReference type="EMBL" id="OP429122">
    <property type="protein sequence ID" value="WEG69013.1"/>
    <property type="molecule type" value="Genomic_DNA"/>
</dbReference>
<accession>A0A9Y1ILF0</accession>
<keyword evidence="2" id="KW-1133">Transmembrane helix</keyword>
<feature type="region of interest" description="Disordered" evidence="1">
    <location>
        <begin position="28"/>
        <end position="59"/>
    </location>
</feature>
<keyword evidence="2" id="KW-0472">Membrane</keyword>
<name>A0A9Y1ILF0_9BETA</name>
<reference evidence="4" key="1">
    <citation type="submission" date="2022-09" db="EMBL/GenBank/DDBJ databases">
        <authorList>
            <person name="Vucak M."/>
            <person name="Davison A.J."/>
        </authorList>
    </citation>
    <scope>NUCLEOTIDE SEQUENCE</scope>
    <source>
        <strain evidence="3">Mnat29</strain>
        <strain evidence="4">Mnat36</strain>
    </source>
</reference>